<dbReference type="EMBL" id="VVYJ01000011">
    <property type="protein sequence ID" value="KAA5473427.1"/>
    <property type="molecule type" value="Genomic_DNA"/>
</dbReference>
<dbReference type="PANTHER" id="PTHR43193">
    <property type="match status" value="1"/>
</dbReference>
<dbReference type="InterPro" id="IPR017900">
    <property type="entry name" value="4Fe4S_Fe_S_CS"/>
</dbReference>
<proteinExistence type="predicted"/>
<protein>
    <submittedName>
        <fullName evidence="6">4Fe-4S dicluster domain-containing protein</fullName>
    </submittedName>
</protein>
<keyword evidence="2" id="KW-0408">Iron</keyword>
<dbReference type="InterPro" id="IPR052977">
    <property type="entry name" value="Polyferredoxin-like_ET"/>
</dbReference>
<feature type="domain" description="4Fe-4S ferredoxin-type" evidence="4">
    <location>
        <begin position="1"/>
        <end position="28"/>
    </location>
</feature>
<reference evidence="5 8" key="2">
    <citation type="journal article" date="2019" name="Nat. Med.">
        <title>A library of human gut bacterial isolates paired with longitudinal multiomics data enables mechanistic microbiome research.</title>
        <authorList>
            <person name="Poyet M."/>
            <person name="Groussin M."/>
            <person name="Gibbons S.M."/>
            <person name="Avila-Pacheco J."/>
            <person name="Jiang X."/>
            <person name="Kearney S.M."/>
            <person name="Perrotta A.R."/>
            <person name="Berdy B."/>
            <person name="Zhao S."/>
            <person name="Lieberman T.D."/>
            <person name="Swanson P.K."/>
            <person name="Smith M."/>
            <person name="Roesemann S."/>
            <person name="Alexander J.E."/>
            <person name="Rich S.A."/>
            <person name="Livny J."/>
            <person name="Vlamakis H."/>
            <person name="Clish C."/>
            <person name="Bullock K."/>
            <person name="Deik A."/>
            <person name="Scott J."/>
            <person name="Pierce K.A."/>
            <person name="Xavier R.J."/>
            <person name="Alm E.J."/>
        </authorList>
    </citation>
    <scope>NUCLEOTIDE SEQUENCE [LARGE SCALE GENOMIC DNA]</scope>
    <source>
        <strain evidence="5 8">BIOML-A25</strain>
    </source>
</reference>
<name>A0A414Z2H8_9BACE</name>
<organism evidence="6 7">
    <name type="scientific">Bacteroides caccae</name>
    <dbReference type="NCBI Taxonomy" id="47678"/>
    <lineage>
        <taxon>Bacteria</taxon>
        <taxon>Pseudomonadati</taxon>
        <taxon>Bacteroidota</taxon>
        <taxon>Bacteroidia</taxon>
        <taxon>Bacteroidales</taxon>
        <taxon>Bacteroidaceae</taxon>
        <taxon>Bacteroides</taxon>
    </lineage>
</organism>
<dbReference type="PROSITE" id="PS00198">
    <property type="entry name" value="4FE4S_FER_1"/>
    <property type="match status" value="2"/>
</dbReference>
<reference evidence="6 7" key="1">
    <citation type="submission" date="2018-08" db="EMBL/GenBank/DDBJ databases">
        <title>A genome reference for cultivated species of the human gut microbiota.</title>
        <authorList>
            <person name="Zou Y."/>
            <person name="Xue W."/>
            <person name="Luo G."/>
        </authorList>
    </citation>
    <scope>NUCLEOTIDE SEQUENCE [LARGE SCALE GENOMIC DNA]</scope>
    <source>
        <strain evidence="6 7">AM16-49B</strain>
    </source>
</reference>
<dbReference type="AlphaFoldDB" id="A0A414Z2H8"/>
<keyword evidence="1" id="KW-0479">Metal-binding</keyword>
<evidence type="ECO:0000313" key="5">
    <source>
        <dbReference type="EMBL" id="KAA5473427.1"/>
    </source>
</evidence>
<evidence type="ECO:0000256" key="2">
    <source>
        <dbReference type="ARBA" id="ARBA00023004"/>
    </source>
</evidence>
<comment type="caution">
    <text evidence="6">The sequence shown here is derived from an EMBL/GenBank/DDBJ whole genome shotgun (WGS) entry which is preliminary data.</text>
</comment>
<dbReference type="GO" id="GO:0051536">
    <property type="term" value="F:iron-sulfur cluster binding"/>
    <property type="evidence" value="ECO:0007669"/>
    <property type="project" value="UniProtKB-KW"/>
</dbReference>
<dbReference type="PANTHER" id="PTHR43193:SF2">
    <property type="entry name" value="POLYFERREDOXIN PROTEIN FWDF"/>
    <property type="match status" value="1"/>
</dbReference>
<dbReference type="PROSITE" id="PS51379">
    <property type="entry name" value="4FE4S_FER_2"/>
    <property type="match status" value="2"/>
</dbReference>
<dbReference type="Pfam" id="PF04432">
    <property type="entry name" value="FrhB_FdhB_C"/>
    <property type="match status" value="1"/>
</dbReference>
<dbReference type="Proteomes" id="UP000427825">
    <property type="component" value="Unassembled WGS sequence"/>
</dbReference>
<dbReference type="InterPro" id="IPR007525">
    <property type="entry name" value="FrhB_FdhB_C"/>
</dbReference>
<dbReference type="GO" id="GO:0046872">
    <property type="term" value="F:metal ion binding"/>
    <property type="evidence" value="ECO:0007669"/>
    <property type="project" value="UniProtKB-KW"/>
</dbReference>
<evidence type="ECO:0000256" key="1">
    <source>
        <dbReference type="ARBA" id="ARBA00022723"/>
    </source>
</evidence>
<dbReference type="RefSeq" id="WP_122295239.1">
    <property type="nucleotide sequence ID" value="NZ_CAXSLD010000005.1"/>
</dbReference>
<accession>A0A414Z2H8</accession>
<dbReference type="SUPFAM" id="SSF54862">
    <property type="entry name" value="4Fe-4S ferredoxins"/>
    <property type="match status" value="1"/>
</dbReference>
<dbReference type="Proteomes" id="UP000283512">
    <property type="component" value="Unassembled WGS sequence"/>
</dbReference>
<dbReference type="InterPro" id="IPR017896">
    <property type="entry name" value="4Fe4S_Fe-S-bd"/>
</dbReference>
<evidence type="ECO:0000313" key="8">
    <source>
        <dbReference type="Proteomes" id="UP000427825"/>
    </source>
</evidence>
<dbReference type="EMBL" id="QRKD01000002">
    <property type="protein sequence ID" value="RHH94161.1"/>
    <property type="molecule type" value="Genomic_DNA"/>
</dbReference>
<sequence length="389" mass="44285">MEHITEFCTGCRTCEQVCPKSCISMTFSSEGFLETFIDSSRCIDCGMCQKYCPQNNLQVNPLPQKVFAVKYRNDKELYQSASGGAFVALARYFLEHNGVCVGASYYNDWNVGHKVVRNLDDLVSLQSSKYVQSDTLQTYSEVRSLLRQGIKVLYSGTPCQIAGLNSFLGNIDKTNLLTIDLICHGVPSIKLFKSYIHWLELKYGEPITDYNFRDKSAGWGLNCKIKTKTKVRIKSCTIDPYYYHFLKGDTYRECCYRCLYSRPERVGDVTIGDFWGIESIIPEFFSKKGVSCLTLNTPKAMSLIPILDSMFSVKDVLLNNVMKFQGNLVAPTPRPDMRNSVYKLLDEKDLETFFGIVLAYPPDFKAEIKALLPEWMKKKLRKIVSTVMA</sequence>
<feature type="domain" description="4Fe-4S ferredoxin-type" evidence="4">
    <location>
        <begin position="33"/>
        <end position="62"/>
    </location>
</feature>
<keyword evidence="3" id="KW-0411">Iron-sulfur</keyword>
<dbReference type="Gene3D" id="3.30.70.20">
    <property type="match status" value="1"/>
</dbReference>
<evidence type="ECO:0000256" key="3">
    <source>
        <dbReference type="ARBA" id="ARBA00023014"/>
    </source>
</evidence>
<evidence type="ECO:0000259" key="4">
    <source>
        <dbReference type="PROSITE" id="PS51379"/>
    </source>
</evidence>
<evidence type="ECO:0000313" key="6">
    <source>
        <dbReference type="EMBL" id="RHH94161.1"/>
    </source>
</evidence>
<evidence type="ECO:0000313" key="7">
    <source>
        <dbReference type="Proteomes" id="UP000283512"/>
    </source>
</evidence>
<gene>
    <name evidence="6" type="ORF">DW190_05730</name>
    <name evidence="5" type="ORF">F2Y39_17175</name>
</gene>
<dbReference type="Pfam" id="PF12838">
    <property type="entry name" value="Fer4_7"/>
    <property type="match status" value="1"/>
</dbReference>